<feature type="transmembrane region" description="Helical" evidence="9">
    <location>
        <begin position="134"/>
        <end position="154"/>
    </location>
</feature>
<feature type="transmembrane region" description="Helical" evidence="9">
    <location>
        <begin position="355"/>
        <end position="377"/>
    </location>
</feature>
<dbReference type="RefSeq" id="XP_008077895.1">
    <property type="nucleotide sequence ID" value="XM_008079704.1"/>
</dbReference>
<keyword evidence="6 9" id="KW-0472">Membrane</keyword>
<dbReference type="HOGENOM" id="CLU_001265_30_1_1"/>
<dbReference type="CDD" id="cd17356">
    <property type="entry name" value="MFS_HXT"/>
    <property type="match status" value="1"/>
</dbReference>
<evidence type="ECO:0000256" key="1">
    <source>
        <dbReference type="ARBA" id="ARBA00004141"/>
    </source>
</evidence>
<keyword evidence="5 9" id="KW-1133">Transmembrane helix</keyword>
<evidence type="ECO:0000256" key="2">
    <source>
        <dbReference type="ARBA" id="ARBA00010992"/>
    </source>
</evidence>
<evidence type="ECO:0000313" key="11">
    <source>
        <dbReference type="EMBL" id="EPE34908.1"/>
    </source>
</evidence>
<dbReference type="NCBIfam" id="TIGR00879">
    <property type="entry name" value="SP"/>
    <property type="match status" value="1"/>
</dbReference>
<feature type="transmembrane region" description="Helical" evidence="9">
    <location>
        <begin position="459"/>
        <end position="481"/>
    </location>
</feature>
<dbReference type="OrthoDB" id="5141738at2759"/>
<evidence type="ECO:0000256" key="7">
    <source>
        <dbReference type="RuleBase" id="RU003346"/>
    </source>
</evidence>
<evidence type="ECO:0000313" key="12">
    <source>
        <dbReference type="Proteomes" id="UP000016922"/>
    </source>
</evidence>
<dbReference type="AlphaFoldDB" id="S3E9D9"/>
<dbReference type="InterPro" id="IPR036259">
    <property type="entry name" value="MFS_trans_sf"/>
</dbReference>
<feature type="transmembrane region" description="Helical" evidence="9">
    <location>
        <begin position="386"/>
        <end position="404"/>
    </location>
</feature>
<evidence type="ECO:0000256" key="4">
    <source>
        <dbReference type="ARBA" id="ARBA00022692"/>
    </source>
</evidence>
<dbReference type="PANTHER" id="PTHR48022:SF92">
    <property type="entry name" value="LOW AFFINITY GLUCOSE TRANSPORTER MSTE"/>
    <property type="match status" value="1"/>
</dbReference>
<keyword evidence="3 7" id="KW-0813">Transport</keyword>
<dbReference type="InterPro" id="IPR005828">
    <property type="entry name" value="MFS_sugar_transport-like"/>
</dbReference>
<dbReference type="InterPro" id="IPR020846">
    <property type="entry name" value="MFS_dom"/>
</dbReference>
<dbReference type="GeneID" id="19469649"/>
<evidence type="ECO:0000256" key="6">
    <source>
        <dbReference type="ARBA" id="ARBA00023136"/>
    </source>
</evidence>
<dbReference type="PANTHER" id="PTHR48022">
    <property type="entry name" value="PLASTIDIC GLUCOSE TRANSPORTER 4"/>
    <property type="match status" value="1"/>
</dbReference>
<dbReference type="GO" id="GO:0005351">
    <property type="term" value="F:carbohydrate:proton symporter activity"/>
    <property type="evidence" value="ECO:0007669"/>
    <property type="project" value="TreeGrafter"/>
</dbReference>
<feature type="compositionally biased region" description="Polar residues" evidence="8">
    <location>
        <begin position="20"/>
        <end position="34"/>
    </location>
</feature>
<comment type="subcellular location">
    <subcellularLocation>
        <location evidence="1">Membrane</location>
        <topology evidence="1">Multi-pass membrane protein</topology>
    </subcellularLocation>
</comment>
<dbReference type="Proteomes" id="UP000016922">
    <property type="component" value="Unassembled WGS sequence"/>
</dbReference>
<evidence type="ECO:0000259" key="10">
    <source>
        <dbReference type="PROSITE" id="PS50850"/>
    </source>
</evidence>
<feature type="transmembrane region" description="Helical" evidence="9">
    <location>
        <begin position="424"/>
        <end position="447"/>
    </location>
</feature>
<dbReference type="eggNOG" id="KOG0254">
    <property type="taxonomic scope" value="Eukaryota"/>
</dbReference>
<dbReference type="InterPro" id="IPR050360">
    <property type="entry name" value="MFS_Sugar_Transporters"/>
</dbReference>
<protein>
    <submittedName>
        <fullName evidence="11">MFS general substrate transporter</fullName>
    </submittedName>
</protein>
<keyword evidence="12" id="KW-1185">Reference proteome</keyword>
<dbReference type="PROSITE" id="PS50850">
    <property type="entry name" value="MFS"/>
    <property type="match status" value="1"/>
</dbReference>
<keyword evidence="4 9" id="KW-0812">Transmembrane</keyword>
<dbReference type="Pfam" id="PF00083">
    <property type="entry name" value="Sugar_tr"/>
    <property type="match status" value="1"/>
</dbReference>
<feature type="transmembrane region" description="Helical" evidence="9">
    <location>
        <begin position="166"/>
        <end position="186"/>
    </location>
</feature>
<gene>
    <name evidence="11" type="ORF">GLAREA_10603</name>
</gene>
<dbReference type="PRINTS" id="PR00171">
    <property type="entry name" value="SUGRTRNSPORT"/>
</dbReference>
<dbReference type="EMBL" id="KE145355">
    <property type="protein sequence ID" value="EPE34908.1"/>
    <property type="molecule type" value="Genomic_DNA"/>
</dbReference>
<name>S3E9D9_GLAL2</name>
<feature type="transmembrane region" description="Helical" evidence="9">
    <location>
        <begin position="61"/>
        <end position="77"/>
    </location>
</feature>
<feature type="transmembrane region" description="Helical" evidence="9">
    <location>
        <begin position="198"/>
        <end position="217"/>
    </location>
</feature>
<evidence type="ECO:0000256" key="9">
    <source>
        <dbReference type="SAM" id="Phobius"/>
    </source>
</evidence>
<feature type="transmembrane region" description="Helical" evidence="9">
    <location>
        <begin position="487"/>
        <end position="508"/>
    </location>
</feature>
<dbReference type="Gene3D" id="1.20.1250.20">
    <property type="entry name" value="MFS general substrate transporter like domains"/>
    <property type="match status" value="1"/>
</dbReference>
<dbReference type="GO" id="GO:0016020">
    <property type="term" value="C:membrane"/>
    <property type="evidence" value="ECO:0007669"/>
    <property type="project" value="UniProtKB-SubCell"/>
</dbReference>
<feature type="transmembrane region" description="Helical" evidence="9">
    <location>
        <begin position="321"/>
        <end position="343"/>
    </location>
</feature>
<feature type="domain" description="Major facilitator superfamily (MFS) profile" evidence="10">
    <location>
        <begin position="64"/>
        <end position="512"/>
    </location>
</feature>
<dbReference type="KEGG" id="glz:GLAREA_10603"/>
<feature type="region of interest" description="Disordered" evidence="8">
    <location>
        <begin position="1"/>
        <end position="51"/>
    </location>
</feature>
<evidence type="ECO:0000256" key="8">
    <source>
        <dbReference type="SAM" id="MobiDB-lite"/>
    </source>
</evidence>
<feature type="transmembrane region" description="Helical" evidence="9">
    <location>
        <begin position="229"/>
        <end position="251"/>
    </location>
</feature>
<reference evidence="11 12" key="1">
    <citation type="journal article" date="2013" name="BMC Genomics">
        <title>Genomics-driven discovery of the pneumocandin biosynthetic gene cluster in the fungus Glarea lozoyensis.</title>
        <authorList>
            <person name="Chen L."/>
            <person name="Yue Q."/>
            <person name="Zhang X."/>
            <person name="Xiang M."/>
            <person name="Wang C."/>
            <person name="Li S."/>
            <person name="Che Y."/>
            <person name="Ortiz-Lopez F.J."/>
            <person name="Bills G.F."/>
            <person name="Liu X."/>
            <person name="An Z."/>
        </authorList>
    </citation>
    <scope>NUCLEOTIDE SEQUENCE [LARGE SCALE GENOMIC DNA]</scope>
    <source>
        <strain evidence="12">ATCC 20868 / MF5171</strain>
    </source>
</reference>
<evidence type="ECO:0000256" key="3">
    <source>
        <dbReference type="ARBA" id="ARBA00022448"/>
    </source>
</evidence>
<organism evidence="11 12">
    <name type="scientific">Glarea lozoyensis (strain ATCC 20868 / MF5171)</name>
    <dbReference type="NCBI Taxonomy" id="1116229"/>
    <lineage>
        <taxon>Eukaryota</taxon>
        <taxon>Fungi</taxon>
        <taxon>Dikarya</taxon>
        <taxon>Ascomycota</taxon>
        <taxon>Pezizomycotina</taxon>
        <taxon>Leotiomycetes</taxon>
        <taxon>Helotiales</taxon>
        <taxon>Helotiaceae</taxon>
        <taxon>Glarea</taxon>
    </lineage>
</organism>
<sequence length="587" mass="63837">MRFFKKSQPAVNAEPKEVSPSDTPVGTTARNSSVAYDGKPVTDMAPPPPVHLEEPEARTKALILGGIASIGGFLFGYESGQISGFLQMTDFIARFGSNGFDAARQGTIVALLCAGTLAGCLASGYVCDRIGRRLTISASAFFYIVGVVIEITSGERGASTDWVQFAMGRFTAGLGIGALSTSVPMYQSESVPASVRGAIVASYQLAITFGILVAYIINYGTSQIQNSSAQWRIPNGLSALWAIVLGTLILFMPESPRYAYRQGRIEEARRTMASLIKGGEPHGPYVDQQIREIQERQEAEEVGGDHPWYEIITIPNMRYRVFLGMALQAGQQLTGANFFFYYGTTIFRSTGIENSFVTSIILGAVNVLATIVGIFFVVKMVGRRKALMWGAAVMCGCFFIYSFVGSFEIDADNPTNSKTGGGILIAFTCIFIAAFATTWGPLVWAITGEIYPARYRATCLAIATASNWLLNFLISFFTTFITNKINYWYGLVFGVSTFVLFFIVYFFLPETKDRSMEEIDSMFILGVPARKSVNWKLSDAGPEGLAGLNTDTMRYANGGKEIKKGDARGNLMVEDAARFPEAGSATV</sequence>
<proteinExistence type="inferred from homology"/>
<comment type="similarity">
    <text evidence="2 7">Belongs to the major facilitator superfamily. Sugar transporter (TC 2.A.1.1) family.</text>
</comment>
<dbReference type="FunFam" id="1.20.1250.20:FF:000044">
    <property type="entry name" value="Hexose transporter Hxt3p"/>
    <property type="match status" value="1"/>
</dbReference>
<feature type="transmembrane region" description="Helical" evidence="9">
    <location>
        <begin position="108"/>
        <end position="127"/>
    </location>
</feature>
<evidence type="ECO:0000256" key="5">
    <source>
        <dbReference type="ARBA" id="ARBA00022989"/>
    </source>
</evidence>
<dbReference type="SUPFAM" id="SSF103473">
    <property type="entry name" value="MFS general substrate transporter"/>
    <property type="match status" value="1"/>
</dbReference>
<accession>S3E9D9</accession>
<dbReference type="InterPro" id="IPR003663">
    <property type="entry name" value="Sugar/inositol_transpt"/>
</dbReference>
<dbReference type="OMA" id="QTTVSWM"/>